<dbReference type="PANTHER" id="PTHR47642">
    <property type="entry name" value="ATP-DEPENDENT DNA HELICASE"/>
    <property type="match status" value="1"/>
</dbReference>
<dbReference type="EMBL" id="BMAO01034005">
    <property type="protein sequence ID" value="GFQ93309.1"/>
    <property type="molecule type" value="Genomic_DNA"/>
</dbReference>
<proteinExistence type="inferred from homology"/>
<accession>A0A8X6HV13</accession>
<comment type="catalytic activity">
    <reaction evidence="1">
        <text>ATP + H2O = ADP + phosphate + H(+)</text>
        <dbReference type="Rhea" id="RHEA:13065"/>
        <dbReference type="ChEBI" id="CHEBI:15377"/>
        <dbReference type="ChEBI" id="CHEBI:15378"/>
        <dbReference type="ChEBI" id="CHEBI:30616"/>
        <dbReference type="ChEBI" id="CHEBI:43474"/>
        <dbReference type="ChEBI" id="CHEBI:456216"/>
        <dbReference type="EC" id="5.6.2.3"/>
    </reaction>
</comment>
<dbReference type="EC" id="5.6.2.3" evidence="1"/>
<evidence type="ECO:0000256" key="1">
    <source>
        <dbReference type="RuleBase" id="RU363044"/>
    </source>
</evidence>
<dbReference type="GO" id="GO:0000723">
    <property type="term" value="P:telomere maintenance"/>
    <property type="evidence" value="ECO:0007669"/>
    <property type="project" value="InterPro"/>
</dbReference>
<protein>
    <recommendedName>
        <fullName evidence="1">ATP-dependent DNA helicase</fullName>
        <ecNumber evidence="1">5.6.2.3</ecNumber>
    </recommendedName>
</protein>
<dbReference type="GO" id="GO:0006281">
    <property type="term" value="P:DNA repair"/>
    <property type="evidence" value="ECO:0007669"/>
    <property type="project" value="UniProtKB-KW"/>
</dbReference>
<dbReference type="InterPro" id="IPR051055">
    <property type="entry name" value="PIF1_helicase"/>
</dbReference>
<dbReference type="Pfam" id="PF05970">
    <property type="entry name" value="PIF1"/>
    <property type="match status" value="1"/>
</dbReference>
<keyword evidence="4" id="KW-1185">Reference proteome</keyword>
<sequence>MNFEPFYAKQVGDNEESIDAEKDEQPRNQRPINLANNTKRVIKKVPTVIRVPFVHMPTEPENYFYSLLVEYIATTEKESELFGGINTRVSGDLFQLPPIRGAQAFHQPERFYPANHLWRLFSLFELTENMRQQGVSIFADLLNALHVGELKAPHFTLLESKMLTETSGIFDLDRVAQLVLKLMHTTQLSLIDIEPKKYSFLKFSLRMF</sequence>
<dbReference type="GO" id="GO:0043139">
    <property type="term" value="F:5'-3' DNA helicase activity"/>
    <property type="evidence" value="ECO:0007669"/>
    <property type="project" value="UniProtKB-EC"/>
</dbReference>
<dbReference type="Proteomes" id="UP000887116">
    <property type="component" value="Unassembled WGS sequence"/>
</dbReference>
<keyword evidence="1" id="KW-0547">Nucleotide-binding</keyword>
<name>A0A8X6HV13_TRICU</name>
<evidence type="ECO:0000313" key="4">
    <source>
        <dbReference type="Proteomes" id="UP000887116"/>
    </source>
</evidence>
<dbReference type="AlphaFoldDB" id="A0A8X6HV13"/>
<keyword evidence="1" id="KW-0067">ATP-binding</keyword>
<dbReference type="GO" id="GO:0016787">
    <property type="term" value="F:hydrolase activity"/>
    <property type="evidence" value="ECO:0007669"/>
    <property type="project" value="UniProtKB-KW"/>
</dbReference>
<dbReference type="InterPro" id="IPR027417">
    <property type="entry name" value="P-loop_NTPase"/>
</dbReference>
<dbReference type="GO" id="GO:0005524">
    <property type="term" value="F:ATP binding"/>
    <property type="evidence" value="ECO:0007669"/>
    <property type="project" value="UniProtKB-KW"/>
</dbReference>
<reference evidence="3" key="1">
    <citation type="submission" date="2020-07" db="EMBL/GenBank/DDBJ databases">
        <title>Multicomponent nature underlies the extraordinary mechanical properties of spider dragline silk.</title>
        <authorList>
            <person name="Kono N."/>
            <person name="Nakamura H."/>
            <person name="Mori M."/>
            <person name="Yoshida Y."/>
            <person name="Ohtoshi R."/>
            <person name="Malay A.D."/>
            <person name="Moran D.A.P."/>
            <person name="Tomita M."/>
            <person name="Numata K."/>
            <person name="Arakawa K."/>
        </authorList>
    </citation>
    <scope>NUCLEOTIDE SEQUENCE</scope>
</reference>
<dbReference type="OrthoDB" id="6630502at2759"/>
<keyword evidence="1" id="KW-0378">Hydrolase</keyword>
<gene>
    <name evidence="3" type="primary">pif1_97</name>
    <name evidence="3" type="ORF">TNCT_374401</name>
</gene>
<comment type="similarity">
    <text evidence="1">Belongs to the helicase family.</text>
</comment>
<feature type="domain" description="DNA helicase Pif1-like DEAD-box helicase" evidence="2">
    <location>
        <begin position="76"/>
        <end position="145"/>
    </location>
</feature>
<dbReference type="SUPFAM" id="SSF52540">
    <property type="entry name" value="P-loop containing nucleoside triphosphate hydrolases"/>
    <property type="match status" value="1"/>
</dbReference>
<keyword evidence="1" id="KW-0233">DNA recombination</keyword>
<organism evidence="3 4">
    <name type="scientific">Trichonephila clavata</name>
    <name type="common">Joro spider</name>
    <name type="synonym">Nephila clavata</name>
    <dbReference type="NCBI Taxonomy" id="2740835"/>
    <lineage>
        <taxon>Eukaryota</taxon>
        <taxon>Metazoa</taxon>
        <taxon>Ecdysozoa</taxon>
        <taxon>Arthropoda</taxon>
        <taxon>Chelicerata</taxon>
        <taxon>Arachnida</taxon>
        <taxon>Araneae</taxon>
        <taxon>Araneomorphae</taxon>
        <taxon>Entelegynae</taxon>
        <taxon>Araneoidea</taxon>
        <taxon>Nephilidae</taxon>
        <taxon>Trichonephila</taxon>
    </lineage>
</organism>
<keyword evidence="1 3" id="KW-0347">Helicase</keyword>
<evidence type="ECO:0000313" key="3">
    <source>
        <dbReference type="EMBL" id="GFQ93309.1"/>
    </source>
</evidence>
<dbReference type="InterPro" id="IPR010285">
    <property type="entry name" value="DNA_helicase_pif1-like_DEAD"/>
</dbReference>
<comment type="cofactor">
    <cofactor evidence="1">
        <name>Mg(2+)</name>
        <dbReference type="ChEBI" id="CHEBI:18420"/>
    </cofactor>
</comment>
<keyword evidence="1" id="KW-0234">DNA repair</keyword>
<dbReference type="GO" id="GO:0006310">
    <property type="term" value="P:DNA recombination"/>
    <property type="evidence" value="ECO:0007669"/>
    <property type="project" value="UniProtKB-KW"/>
</dbReference>
<keyword evidence="1" id="KW-0227">DNA damage</keyword>
<comment type="caution">
    <text evidence="3">The sequence shown here is derived from an EMBL/GenBank/DDBJ whole genome shotgun (WGS) entry which is preliminary data.</text>
</comment>
<evidence type="ECO:0000259" key="2">
    <source>
        <dbReference type="Pfam" id="PF05970"/>
    </source>
</evidence>